<name>A0A427TTV7_9BACI</name>
<dbReference type="EMBL" id="RSFW01000010">
    <property type="protein sequence ID" value="RSD27886.1"/>
    <property type="molecule type" value="Genomic_DNA"/>
</dbReference>
<dbReference type="InterPro" id="IPR037883">
    <property type="entry name" value="Knr4/Smi1-like_sf"/>
</dbReference>
<gene>
    <name evidence="1" type="ORF">EJA10_08520</name>
</gene>
<dbReference type="Proteomes" id="UP000279911">
    <property type="component" value="Unassembled WGS sequence"/>
</dbReference>
<dbReference type="AlphaFoldDB" id="A0A427TTV7"/>
<evidence type="ECO:0000313" key="2">
    <source>
        <dbReference type="Proteomes" id="UP000279911"/>
    </source>
</evidence>
<sequence length="134" mass="15682">MTRYKNIIEKINQKPTNYNFSKLPADSFEKELLIGEIPIDYIDFLREVGFGSISEGYFMFYEGLIPAEEIFDTDINSEIKNIFLFGDNFSGDATGFFRTNNWAIVDIWHEDLSIIPREERTFVEFVNKIISNEL</sequence>
<reference evidence="2" key="1">
    <citation type="submission" date="2018-12" db="EMBL/GenBank/DDBJ databases">
        <title>Bacillus chawlae sp. nov., Bacillus glennii sp. nov., and Bacillus saganii sp. nov. Isolated from the Vehicle Assembly Building at Kennedy Space Center where the Viking Spacecraft were Assembled.</title>
        <authorList>
            <person name="Seuylemezian A."/>
            <person name="Vaishampayan P."/>
        </authorList>
    </citation>
    <scope>NUCLEOTIDE SEQUENCE [LARGE SCALE GENOMIC DNA]</scope>
    <source>
        <strain evidence="2">DSM 13966</strain>
    </source>
</reference>
<protein>
    <submittedName>
        <fullName evidence="1">SMI1/KNR4 family protein</fullName>
    </submittedName>
</protein>
<dbReference type="SUPFAM" id="SSF160631">
    <property type="entry name" value="SMI1/KNR4-like"/>
    <property type="match status" value="1"/>
</dbReference>
<dbReference type="Gene3D" id="3.40.1580.10">
    <property type="entry name" value="SMI1/KNR4-like"/>
    <property type="match status" value="1"/>
</dbReference>
<organism evidence="1 2">
    <name type="scientific">Mesobacillus subterraneus</name>
    <dbReference type="NCBI Taxonomy" id="285983"/>
    <lineage>
        <taxon>Bacteria</taxon>
        <taxon>Bacillati</taxon>
        <taxon>Bacillota</taxon>
        <taxon>Bacilli</taxon>
        <taxon>Bacillales</taxon>
        <taxon>Bacillaceae</taxon>
        <taxon>Mesobacillus</taxon>
    </lineage>
</organism>
<accession>A0A427TTV7</accession>
<comment type="caution">
    <text evidence="1">The sequence shown here is derived from an EMBL/GenBank/DDBJ whole genome shotgun (WGS) entry which is preliminary data.</text>
</comment>
<evidence type="ECO:0000313" key="1">
    <source>
        <dbReference type="EMBL" id="RSD27886.1"/>
    </source>
</evidence>
<proteinExistence type="predicted"/>
<dbReference type="OrthoDB" id="2623344at2"/>